<reference evidence="1 2" key="1">
    <citation type="submission" date="2024-09" db="EMBL/GenBank/DDBJ databases">
        <authorList>
            <person name="Sun Q."/>
            <person name="Mori K."/>
        </authorList>
    </citation>
    <scope>NUCLEOTIDE SEQUENCE [LARGE SCALE GENOMIC DNA]</scope>
    <source>
        <strain evidence="1 2">CCM 4839</strain>
    </source>
</reference>
<organism evidence="1 2">
    <name type="scientific">Paenibacillus mendelii</name>
    <dbReference type="NCBI Taxonomy" id="206163"/>
    <lineage>
        <taxon>Bacteria</taxon>
        <taxon>Bacillati</taxon>
        <taxon>Bacillota</taxon>
        <taxon>Bacilli</taxon>
        <taxon>Bacillales</taxon>
        <taxon>Paenibacillaceae</taxon>
        <taxon>Paenibacillus</taxon>
    </lineage>
</organism>
<sequence length="140" mass="15393">MKFSELSPDQWAELQPYLDTAVLPVTGLTGAEMPFQATEALERLRDVLYQIESPFKGRIVTYPACQYGDLTDNAGRQVEAICAKLKQTGFRYVIIAAAFPVDPRSELIPSADLLFGTSTDGLPPAAETVSEAVRRIWLGQ</sequence>
<protein>
    <submittedName>
        <fullName evidence="1">DUF2487 family protein</fullName>
    </submittedName>
</protein>
<gene>
    <name evidence="1" type="ORF">ACFFJ8_27725</name>
</gene>
<dbReference type="Pfam" id="PF10673">
    <property type="entry name" value="DUF2487"/>
    <property type="match status" value="1"/>
</dbReference>
<keyword evidence="2" id="KW-1185">Reference proteome</keyword>
<proteinExistence type="predicted"/>
<evidence type="ECO:0000313" key="2">
    <source>
        <dbReference type="Proteomes" id="UP001589818"/>
    </source>
</evidence>
<evidence type="ECO:0000313" key="1">
    <source>
        <dbReference type="EMBL" id="MFC0395143.1"/>
    </source>
</evidence>
<dbReference type="Proteomes" id="UP001589818">
    <property type="component" value="Unassembled WGS sequence"/>
</dbReference>
<dbReference type="RefSeq" id="WP_204816276.1">
    <property type="nucleotide sequence ID" value="NZ_JANHOF010000001.1"/>
</dbReference>
<dbReference type="InterPro" id="IPR019615">
    <property type="entry name" value="DUF2487"/>
</dbReference>
<name>A0ABV6JKT0_9BACL</name>
<comment type="caution">
    <text evidence="1">The sequence shown here is derived from an EMBL/GenBank/DDBJ whole genome shotgun (WGS) entry which is preliminary data.</text>
</comment>
<accession>A0ABV6JKT0</accession>
<dbReference type="EMBL" id="JBHLVF010000041">
    <property type="protein sequence ID" value="MFC0395143.1"/>
    <property type="molecule type" value="Genomic_DNA"/>
</dbReference>